<proteinExistence type="predicted"/>
<accession>E9J9V3</accession>
<reference evidence="1" key="1">
    <citation type="journal article" date="2011" name="Proc. Natl. Acad. Sci. U.S.A.">
        <title>The genome of the fire ant Solenopsis invicta.</title>
        <authorList>
            <person name="Wurm Y."/>
            <person name="Wang J."/>
            <person name="Riba-Grognuz O."/>
            <person name="Corona M."/>
            <person name="Nygaard S."/>
            <person name="Hunt B.G."/>
            <person name="Ingram K.K."/>
            <person name="Falquet L."/>
            <person name="Nipitwattanaphon M."/>
            <person name="Gotzek D."/>
            <person name="Dijkstra M.B."/>
            <person name="Oettler J."/>
            <person name="Comtesse F."/>
            <person name="Shih C.J."/>
            <person name="Wu W.J."/>
            <person name="Yang C.C."/>
            <person name="Thomas J."/>
            <person name="Beaudoing E."/>
            <person name="Pradervand S."/>
            <person name="Flegel V."/>
            <person name="Cook E.D."/>
            <person name="Fabbretti R."/>
            <person name="Stockinger H."/>
            <person name="Long L."/>
            <person name="Farmerie W.G."/>
            <person name="Oakey J."/>
            <person name="Boomsma J.J."/>
            <person name="Pamilo P."/>
            <person name="Yi S.V."/>
            <person name="Heinze J."/>
            <person name="Goodisman M.A."/>
            <person name="Farinelli L."/>
            <person name="Harshman K."/>
            <person name="Hulo N."/>
            <person name="Cerutti L."/>
            <person name="Xenarios I."/>
            <person name="Shoemaker D."/>
            <person name="Keller L."/>
        </authorList>
    </citation>
    <scope>NUCLEOTIDE SEQUENCE [LARGE SCALE GENOMIC DNA]</scope>
</reference>
<gene>
    <name evidence="1" type="ORF">SINV_02002</name>
</gene>
<evidence type="ECO:0000313" key="1">
    <source>
        <dbReference type="EMBL" id="EFZ10400.1"/>
    </source>
</evidence>
<dbReference type="EMBL" id="GL769413">
    <property type="protein sequence ID" value="EFZ10400.1"/>
    <property type="molecule type" value="Genomic_DNA"/>
</dbReference>
<sequence>MEAHEIIDRGNNNSNIAVSMKHNSGPLPRNLDYNPSQYRKITFKGILFTLDKRDNCCILNDGSICTIINIFMANDSYYLVVNKFLQVHDFYDI</sequence>
<organism>
    <name type="scientific">Solenopsis invicta</name>
    <name type="common">Red imported fire ant</name>
    <name type="synonym">Solenopsis wagneri</name>
    <dbReference type="NCBI Taxonomy" id="13686"/>
    <lineage>
        <taxon>Eukaryota</taxon>
        <taxon>Metazoa</taxon>
        <taxon>Ecdysozoa</taxon>
        <taxon>Arthropoda</taxon>
        <taxon>Hexapoda</taxon>
        <taxon>Insecta</taxon>
        <taxon>Pterygota</taxon>
        <taxon>Neoptera</taxon>
        <taxon>Endopterygota</taxon>
        <taxon>Hymenoptera</taxon>
        <taxon>Apocrita</taxon>
        <taxon>Aculeata</taxon>
        <taxon>Formicoidea</taxon>
        <taxon>Formicidae</taxon>
        <taxon>Myrmicinae</taxon>
        <taxon>Solenopsis</taxon>
    </lineage>
</organism>
<dbReference type="HOGENOM" id="CLU_2405772_0_0_1"/>
<dbReference type="AlphaFoldDB" id="E9J9V3"/>
<name>E9J9V3_SOLIN</name>
<feature type="non-terminal residue" evidence="1">
    <location>
        <position position="93"/>
    </location>
</feature>
<protein>
    <submittedName>
        <fullName evidence="1">Uncharacterized protein</fullName>
    </submittedName>
</protein>